<dbReference type="CDD" id="cd19543">
    <property type="entry name" value="DCL_NRPS"/>
    <property type="match status" value="3"/>
</dbReference>
<dbReference type="GO" id="GO:0008610">
    <property type="term" value="P:lipid biosynthetic process"/>
    <property type="evidence" value="ECO:0007669"/>
    <property type="project" value="UniProtKB-ARBA"/>
</dbReference>
<evidence type="ECO:0000256" key="5">
    <source>
        <dbReference type="ARBA" id="ARBA00022737"/>
    </source>
</evidence>
<dbReference type="GO" id="GO:0017000">
    <property type="term" value="P:antibiotic biosynthetic process"/>
    <property type="evidence" value="ECO:0007669"/>
    <property type="project" value="UniProtKB-KW"/>
</dbReference>
<reference evidence="8 9" key="1">
    <citation type="submission" date="2017-08" db="EMBL/GenBank/DDBJ databases">
        <title>Complete Genome Sequence of Streptomyces formicae KY5, the formicamycin producer.</title>
        <authorList>
            <person name="Holmes N.A."/>
            <person name="Devine R."/>
            <person name="Qin Z."/>
            <person name="Seipke R.F."/>
            <person name="Wilkinson B."/>
            <person name="Hutchings M.I."/>
        </authorList>
    </citation>
    <scope>NUCLEOTIDE SEQUENCE [LARGE SCALE GENOMIC DNA]</scope>
    <source>
        <strain evidence="8 9">KY5</strain>
    </source>
</reference>
<dbReference type="InterPro" id="IPR010060">
    <property type="entry name" value="NRPS_synth"/>
</dbReference>
<dbReference type="FunFam" id="2.30.38.10:FF:000001">
    <property type="entry name" value="Non-ribosomal peptide synthetase PvdI"/>
    <property type="match status" value="2"/>
</dbReference>
<dbReference type="GO" id="GO:0043041">
    <property type="term" value="P:amino acid activation for nonribosomal peptide biosynthetic process"/>
    <property type="evidence" value="ECO:0007669"/>
    <property type="project" value="TreeGrafter"/>
</dbReference>
<dbReference type="GO" id="GO:0003824">
    <property type="term" value="F:catalytic activity"/>
    <property type="evidence" value="ECO:0007669"/>
    <property type="project" value="InterPro"/>
</dbReference>
<keyword evidence="3" id="KW-0596">Phosphopantetheine</keyword>
<evidence type="ECO:0000256" key="2">
    <source>
        <dbReference type="ARBA" id="ARBA00006432"/>
    </source>
</evidence>
<dbReference type="CDD" id="cd12117">
    <property type="entry name" value="A_NRPS_Srf_like"/>
    <property type="match status" value="1"/>
</dbReference>
<dbReference type="FunFam" id="3.40.50.12780:FF:000012">
    <property type="entry name" value="Non-ribosomal peptide synthetase"/>
    <property type="match status" value="3"/>
</dbReference>
<dbReference type="InterPro" id="IPR006162">
    <property type="entry name" value="Ppantetheine_attach_site"/>
</dbReference>
<dbReference type="SUPFAM" id="SSF56801">
    <property type="entry name" value="Acetyl-CoA synthetase-like"/>
    <property type="match status" value="3"/>
</dbReference>
<gene>
    <name evidence="8" type="ORF">KY5_7450</name>
</gene>
<dbReference type="Gene3D" id="2.30.38.10">
    <property type="entry name" value="Luciferase, Domain 3"/>
    <property type="match status" value="3"/>
</dbReference>
<dbReference type="InterPro" id="IPR020845">
    <property type="entry name" value="AMP-binding_CS"/>
</dbReference>
<evidence type="ECO:0000256" key="1">
    <source>
        <dbReference type="ARBA" id="ARBA00001957"/>
    </source>
</evidence>
<dbReference type="PANTHER" id="PTHR45527">
    <property type="entry name" value="NONRIBOSOMAL PEPTIDE SYNTHETASE"/>
    <property type="match status" value="1"/>
</dbReference>
<dbReference type="EMBL" id="CP022685">
    <property type="protein sequence ID" value="ATL32468.1"/>
    <property type="molecule type" value="Genomic_DNA"/>
</dbReference>
<dbReference type="Pfam" id="PF00501">
    <property type="entry name" value="AMP-binding"/>
    <property type="match status" value="3"/>
</dbReference>
<keyword evidence="5" id="KW-0677">Repeat</keyword>
<dbReference type="InterPro" id="IPR001242">
    <property type="entry name" value="Condensation_dom"/>
</dbReference>
<comment type="cofactor">
    <cofactor evidence="1">
        <name>pantetheine 4'-phosphate</name>
        <dbReference type="ChEBI" id="CHEBI:47942"/>
    </cofactor>
</comment>
<dbReference type="Proteomes" id="UP000221011">
    <property type="component" value="Chromosome"/>
</dbReference>
<evidence type="ECO:0000256" key="4">
    <source>
        <dbReference type="ARBA" id="ARBA00022553"/>
    </source>
</evidence>
<dbReference type="Gene3D" id="1.10.1200.10">
    <property type="entry name" value="ACP-like"/>
    <property type="match status" value="3"/>
</dbReference>
<dbReference type="RefSeq" id="WP_098246417.1">
    <property type="nucleotide sequence ID" value="NZ_CP022685.1"/>
</dbReference>
<dbReference type="InterPro" id="IPR020806">
    <property type="entry name" value="PKS_PP-bd"/>
</dbReference>
<dbReference type="Gene3D" id="3.30.300.30">
    <property type="match status" value="3"/>
</dbReference>
<dbReference type="InterPro" id="IPR025110">
    <property type="entry name" value="AMP-bd_C"/>
</dbReference>
<dbReference type="Pfam" id="PF00550">
    <property type="entry name" value="PP-binding"/>
    <property type="match status" value="3"/>
</dbReference>
<dbReference type="FunFam" id="1.10.1200.10:FF:000005">
    <property type="entry name" value="Nonribosomal peptide synthetase 1"/>
    <property type="match status" value="3"/>
</dbReference>
<dbReference type="GO" id="GO:0005737">
    <property type="term" value="C:cytoplasm"/>
    <property type="evidence" value="ECO:0007669"/>
    <property type="project" value="TreeGrafter"/>
</dbReference>
<feature type="domain" description="Carrier" evidence="7">
    <location>
        <begin position="4053"/>
        <end position="4127"/>
    </location>
</feature>
<keyword evidence="6" id="KW-0045">Antibiotic biosynthesis</keyword>
<dbReference type="InterPro" id="IPR036736">
    <property type="entry name" value="ACP-like_sf"/>
</dbReference>
<dbReference type="Pfam" id="PF00668">
    <property type="entry name" value="Condensation"/>
    <property type="match status" value="6"/>
</dbReference>
<dbReference type="PROSITE" id="PS00455">
    <property type="entry name" value="AMP_BINDING"/>
    <property type="match status" value="3"/>
</dbReference>
<dbReference type="NCBIfam" id="NF003417">
    <property type="entry name" value="PRK04813.1"/>
    <property type="match status" value="3"/>
</dbReference>
<protein>
    <submittedName>
        <fullName evidence="8">Siderophore biosynthesis non-ribosomal peptide synthetase modules</fullName>
    </submittedName>
</protein>
<dbReference type="NCBIfam" id="TIGR01720">
    <property type="entry name" value="NRPS-para261"/>
    <property type="match status" value="3"/>
</dbReference>
<name>A0A291QLM5_9ACTN</name>
<dbReference type="GO" id="GO:0031177">
    <property type="term" value="F:phosphopantetheine binding"/>
    <property type="evidence" value="ECO:0007669"/>
    <property type="project" value="InterPro"/>
</dbReference>
<dbReference type="Gene3D" id="3.30.559.10">
    <property type="entry name" value="Chloramphenicol acetyltransferase-like domain"/>
    <property type="match status" value="6"/>
</dbReference>
<dbReference type="SMART" id="SM00823">
    <property type="entry name" value="PKS_PP"/>
    <property type="match status" value="3"/>
</dbReference>
<dbReference type="InterPro" id="IPR009081">
    <property type="entry name" value="PP-bd_ACP"/>
</dbReference>
<dbReference type="SUPFAM" id="SSF47336">
    <property type="entry name" value="ACP-like"/>
    <property type="match status" value="3"/>
</dbReference>
<dbReference type="PROSITE" id="PS50075">
    <property type="entry name" value="CARRIER"/>
    <property type="match status" value="3"/>
</dbReference>
<dbReference type="InterPro" id="IPR010071">
    <property type="entry name" value="AA_adenyl_dom"/>
</dbReference>
<dbReference type="PROSITE" id="PS00012">
    <property type="entry name" value="PHOSPHOPANTETHEINE"/>
    <property type="match status" value="3"/>
</dbReference>
<dbReference type="Pfam" id="PF13193">
    <property type="entry name" value="AMP-binding_C"/>
    <property type="match status" value="3"/>
</dbReference>
<dbReference type="Gene3D" id="3.30.559.30">
    <property type="entry name" value="Nonribosomal peptide synthetase, condensation domain"/>
    <property type="match status" value="6"/>
</dbReference>
<keyword evidence="9" id="KW-1185">Reference proteome</keyword>
<dbReference type="PANTHER" id="PTHR45527:SF1">
    <property type="entry name" value="FATTY ACID SYNTHASE"/>
    <property type="match status" value="1"/>
</dbReference>
<dbReference type="InterPro" id="IPR023213">
    <property type="entry name" value="CAT-like_dom_sf"/>
</dbReference>
<evidence type="ECO:0000256" key="6">
    <source>
        <dbReference type="ARBA" id="ARBA00023194"/>
    </source>
</evidence>
<dbReference type="CDD" id="cd05930">
    <property type="entry name" value="A_NRPS"/>
    <property type="match status" value="1"/>
</dbReference>
<dbReference type="GO" id="GO:0044550">
    <property type="term" value="P:secondary metabolite biosynthetic process"/>
    <property type="evidence" value="ECO:0007669"/>
    <property type="project" value="UniProtKB-ARBA"/>
</dbReference>
<feature type="domain" description="Carrier" evidence="7">
    <location>
        <begin position="2494"/>
        <end position="2568"/>
    </location>
</feature>
<dbReference type="InterPro" id="IPR000873">
    <property type="entry name" value="AMP-dep_synth/lig_dom"/>
</dbReference>
<dbReference type="Gene3D" id="3.40.50.980">
    <property type="match status" value="6"/>
</dbReference>
<evidence type="ECO:0000256" key="3">
    <source>
        <dbReference type="ARBA" id="ARBA00022450"/>
    </source>
</evidence>
<keyword evidence="4" id="KW-0597">Phosphoprotein</keyword>
<organism evidence="8 9">
    <name type="scientific">Streptomyces formicae</name>
    <dbReference type="NCBI Taxonomy" id="1616117"/>
    <lineage>
        <taxon>Bacteria</taxon>
        <taxon>Bacillati</taxon>
        <taxon>Actinomycetota</taxon>
        <taxon>Actinomycetes</taxon>
        <taxon>Kitasatosporales</taxon>
        <taxon>Streptomycetaceae</taxon>
        <taxon>Streptomyces</taxon>
    </lineage>
</organism>
<evidence type="ECO:0000313" key="8">
    <source>
        <dbReference type="EMBL" id="ATL32468.1"/>
    </source>
</evidence>
<evidence type="ECO:0000313" key="9">
    <source>
        <dbReference type="Proteomes" id="UP000221011"/>
    </source>
</evidence>
<dbReference type="SUPFAM" id="SSF52777">
    <property type="entry name" value="CoA-dependent acyltransferases"/>
    <property type="match status" value="12"/>
</dbReference>
<dbReference type="FunFam" id="3.40.50.980:FF:000001">
    <property type="entry name" value="Non-ribosomal peptide synthetase"/>
    <property type="match status" value="3"/>
</dbReference>
<sequence length="4624" mass="486188">MNRSLVEDVWPLSPLQEGLLFHAAFDDRGPDVYQGQRMLELVGPLDAERLRATWQALLARHGALRAGFRGRKSGEAVQVVAREVELPWRVEDLSGLPEDDAVAEVDRLAARERAERFDPAVPPLLRLLLIRLGEERHRLVVTSHHLVMDGWSMAVVFSEFSRVYAADGDTRVLPRTTSYRDYLAWLHRQDTDAARAAWRAELAGTDEPTLVAPADPGRMPVAPESLIHHISEELTLELGALARARGLTVNTLVQGAWALLLARLAGRGDVVFGATAAGRPTDLPGAESMVGLFINTLPVRVRLDGAQSVAELLAELQRRQSALMAHQHLGLPEIQRLAGPGAVFDTIVVYENYPRPPEESPAPDTFAVRFIGGEEAAHYPLTLVVAPEGERMGFKLDYRTDVFGQTEARSVIDRLVRVLEQVVANPDTPVGRVDVLGAPERELVVAEWNATAAPVPGVSVPELFAAQAARTPDAVAVVDGEKVLTYGELAAASGRLATHLSGAGVRRGDRVAVAMNRSAELIVALLGVWKAGAVHVPVDPEYPAERVAFLLADSAPVKLLCTRATRDALPEDVAVPSVVLDDPAVASAIAGCRTRDSAAPVGADDLAYVMYTSGSTGVPKGVAVPHASVAGLAGDPGWSVGAADAVLMHAPHAFDVSLFEVWVPLVAGGRVVIAEPGAVDAGRVREAIASGVTAIHLTAGLFRVLAEETPECFTGLREVLTGGDVVPAGAVARVREACPEVSVRHLYGPTEITLCATWHVLPAGAASGTALPIGRPLGNRRVYVLDAFLRPVPPGVVGEVYVAGTGLARGYQRRPGLTAERFVACPFGDGGRMYRTGDLARWTPEGQLLFAGRADEQVKVRGFRVEPGEVEAVLAGHPEVAQAVVVARQDGPGETRLIGYVVVDGANVEAEAFRAYVAERLPEFMVPATVLVLDALPLTVNGKLDRAALPAPDFAGKAGSREPRTPTEATLCALFAEVLGLDRVGVEDGFFELGGDSISSMQLASRARRAGLVLTPRQVFTERTPGRLASVVDAAGAAERAAAVEDVGVGEVPWTPVMRALGERAASPGFAQWVTVGAPAGLGLDVLSAGLAALLDTHDMLRARAVPGESKLLVGERGSVDASRLVTRIEAADGDVDEVAARAAGEAAERLNPLSGVMVQAVWVDAGPGRTGRLVLTAHHLVVDGVSWRVLVPDLQAACEAVADGREPELAPVETSFRRWSDILTTEANSESRVAELDAWTALLGDPETPLGSRELDPAVDTAQTLRQRTWTVPAAQAEPLLNRATAAFHCGVDDVLLAALAGAVAHWRADGGTGILIDVEGHGREQLGDVDLSRTVGWFTGSRPVRADVTGIDLPRALAGDTAAGTLLKTVKEQLRSVPGDGLGHELLRHLNAETGPVLAAAPSPQIGFNYMGRFSAAHTDSAPTGPWQTAGPTAIGGSVAPDLPLPHALEANATITDTPEGPELELRLNWPAAVLDDADAARLGEVWVRMLGALATHAADPAAGGRTPTDFPLIGDGLTQPGVEQLERAVPELTDVWPLSPLQEGMLFHATYDESGPDVYRSQRMLALDGPLDAARLRASWQALVARHPALRASFHRLASGEAVQVVAREATLPWSEADLSGRRESDALAELDRLAASERAARMDVTAAPLLRLLLVRIGAERHRLVVTSHHIVADGWSTPVMFNEVSELYAAGGDVSVLKRAASYGEYLAWLVRQDKEAARAAWRAELAGADEPTLVAPADVADRAQTVSEETALTLSEEATAALTGLARSQGLTMNTLVQGAWALVLARLAGRTDVVFGATVAGRPAELPGVESMVGLFINTVPVRVRLDGAQPVADLLARLQRRQSDLLAHQHVGLSEIQAAAGPGAVFDTMLMFENYPRDEAAPTGQDGADGIAMAQVNTEAGTHYPLAVSVVPDDRLQIRVTYRPDLFDRSEAGRMGEWLARVLERMAADPLTPVGRIAFLDPAERALVVEGWNDTGCPVAVGSVVEAFEERVGLSPGAVAVVSGERVLSYAELEASANRLARYLVGLGVGRESRVGLCLPRGVDMVVAELAVWKAGAAFVPLDPEYPADRLGYVIADSGASVVLGVGETLDGVPVGAARTVLLDDEQTAQAITVRSSLPLSAHAGPDQLAYVIYTSGSTGRPKGVAVAHDGLVNLAEAMRPVLGIEEDVVALQFASFSFDAAVLDVAVTLTGGGTLAVASPEERAQPVALAALIEDLGVSTASVVPSLLGVLDPATVAGVGNWVLGAELLTADLASRWVGQARVWNTYGPTEATVMATAGPVAVGVEPGGASPSIGRPLGNVRTYVLDGFLQPVPSGVTGELYVAGPGVARGYVGRSDLTAERFVACPFGGAGGRMYRTGDLARWTSDGELLFAGRADEQVKIRGFRVELGEVEAVLAAHVGVRQAAVVVREDRPGDKRLIGYVVADAAVNVDVEAIRAYAATRLPEYMVPATLLVLDALPLTVNGKLDRAALPAPDFAGKAGSREPRTPTEATLCALFAEVLGLDRIGVEDSFFELGGDSISSMQLASRALGAGLVLTPRQVFEEKTPARLATVVDEAGADDQDVPEDVGVGEVPWTPAMRASGERATRPGFAQWVTAGAPAGLGLDVLSGGLAALLDTHDMLRACAVPGESKLIVGERGSVDASRLVTRVDAAAESDLDEIATRAARDAVERLDPASGVMVQAVWVDAGPGRTGRVVLVVHHLVVDGVSWRVLVPDLQAACEAVADGRVPELPPVGTSFRRWSDILTTEANSESRVAELEDWTTLLGPAQQPLGERALDDAIDTARTLRRRSWVVPPEQAAALVRRTPAAYHCGIDDVLLATLAGAIAHWRPESEGSDGTALLVDVEGHGREPLGGVDLSRTVGWFTGAHPVRLDVAGVDLPQVLAGGPAAGVLVKAVKEQARAVPGDGLGHELLRHLNPETAPVLAARPAPEVGFNYLGRFTTGTGTGTGKGPGAGTGTGTDRAAPWQLTGDTAIGGSVDPEAPAAHALDVGALVRDTPEGPVLEITLTWPGALIEEADAERLGRTWLDMLTGLAGHTAEPGAGGRTPSDFPLLGVLTQRGVEELEAAVPTLEDVWPLSPLQQGMLFHATFDEGAPDLYESQRMLALDGPLDVARLRVACEALLRRHPILRAGFHRTASGEAVQVVARDVPLPWREADLSGRTESDALADLERLAEGERAERIDVAAAPLLRLLLVRLGENRHRLVLTSHHIIMDGWSLPILIGDLSAAYEAHGADHELPPAASYGDYLAWLSRQDGEAARSAWRAELAGLDAPTLVVPAEAASTPVVPERVRFAFPADLSRGLADLARARGLTLNTVVQGAWAMLLARLVGRTDVVFGATVAGRPTDLAGADTAIGLFINTLPVRVDLAAGQPVGELLTALQERQVALLGHQHVGLAEIHQLAGPGAVFDTLVVYENYPRPPGGKPDPDTLAVRPIGAPRDMGHYPLTLVVSPGERMRGDFVFRPDVFTRGRAEEMVASLVRILEGFVADPEAPVGRIDVVGKDTRDLVVREWNRTSAAVDAAPLPDLFAARAARTPHAVAVTDGEQELSYAELAAEVARLARHLVDAGVGPERRVAVLMERSAALVVALLAVSTAGGVFVPVDPAYPAERIAYVLDDADPAVLVCAAATRDAVPEGFAGHVVVVDEPATAERIAACAEGPVRDAERLSPLAEAHAAYVIYTSGSTGRPKGVVVTHGGLGNLARAQIERFGVGEDSRVLQFASPSFDAAVSELCMALLSGASVVLAPPEALPPRVSLGEALHRTRATHVTVPPSVLAAEDELPGELRTLVVAGEACPVGLVDRWSSGRRMVNAYGPTETTVCAAMSAPLTPGRGEVPIGGPMANVRAFVLDDFLLPVPAGVAGELYVAGAGLARGYLGRAGLSAERFVACPFGTDERMYRTGDVVRWTDGGELVFAGRADDQVKVRGYRIEPGEIEAVLAAHPDVTQAVVVARQDGPGGNRSGGKRLVAYVVADTSGRMDSPPPADELPATLRAFVAERLPEHMVPTAVVPLDRLPLTPHGKVDRAALPAPDFAGRTGGRPPRTEREALVCALFAEVLGVDTVGVDDSFFELGGDSIMSMQLASRARRAGLLLTSRQVFEEKTPERLAAVVELAGQRSGPADVGVGEVAWTPVMRAFGERATRPGFAQWMTLGAPAGLGVEALTAGLAALLDTHDMLRARTVPGERKLLVGERGSVEAAGLVTRVAAAAGELDEVAARAAREAAERLDPAAGVMVRAVWVDAGPSQVGRLVLVVHHLVVDGVSWRVLAPDLQAACEAVADGREPDLDPVGTSFRRWSEILTAQAADERRVAELDDWKKLLGAPEPPLGERPLDPAVDVASTLLHQTWTVPPEQAATLVGPTPAAYHCGVHEVLLAALAGAVAHWRPGGGTEVLVDIEGHGREPLEEADLSRTVGWFTSVRPVRLDVTGADLDSAMAGGGAAGTLVKAVKEQVRSVPGDGLGHELLRHLNSRTGPVLEATPAPQIGFNYLGRFATGTRTGPAGPWQPAGETAVGGSAAPDMPVTHAVAAGAVVRDTPEGPALDITLSWPGRLIEQAGAERLGRAWLAVLAGLAAHTTDPGAGGHTPSDFPLLDLAQNQIEELEAALAEGNRSR</sequence>
<accession>A0A291QLM5</accession>
<dbReference type="NCBIfam" id="TIGR01733">
    <property type="entry name" value="AA-adenyl-dom"/>
    <property type="match status" value="3"/>
</dbReference>
<evidence type="ECO:0000259" key="7">
    <source>
        <dbReference type="PROSITE" id="PS50075"/>
    </source>
</evidence>
<proteinExistence type="inferred from homology"/>
<dbReference type="InterPro" id="IPR045851">
    <property type="entry name" value="AMP-bd_C_sf"/>
</dbReference>
<dbReference type="KEGG" id="sfk:KY5_7450"/>
<dbReference type="FunFam" id="3.30.300.30:FF:000010">
    <property type="entry name" value="Enterobactin synthetase component F"/>
    <property type="match status" value="3"/>
</dbReference>
<comment type="similarity">
    <text evidence="2">Belongs to the ATP-dependent AMP-binding enzyme family.</text>
</comment>
<feature type="domain" description="Carrier" evidence="7">
    <location>
        <begin position="962"/>
        <end position="1036"/>
    </location>
</feature>